<evidence type="ECO:0000256" key="7">
    <source>
        <dbReference type="ARBA" id="ARBA00022723"/>
    </source>
</evidence>
<evidence type="ECO:0000256" key="1">
    <source>
        <dbReference type="ARBA" id="ARBA00004162"/>
    </source>
</evidence>
<dbReference type="SUPFAM" id="SSF48695">
    <property type="entry name" value="Multiheme cytochromes"/>
    <property type="match status" value="1"/>
</dbReference>
<comment type="caution">
    <text evidence="15">The sequence shown here is derived from an EMBL/GenBank/DDBJ whole genome shotgun (WGS) entry which is preliminary data.</text>
</comment>
<keyword evidence="9 13" id="KW-1133">Transmembrane helix</keyword>
<dbReference type="Gene3D" id="1.10.3820.10">
    <property type="entry name" value="Di-heme elbow motif domain"/>
    <property type="match status" value="1"/>
</dbReference>
<name>A0ABT6JN66_9GAMM</name>
<evidence type="ECO:0000256" key="3">
    <source>
        <dbReference type="ARBA" id="ARBA00022448"/>
    </source>
</evidence>
<keyword evidence="8 12" id="KW-0249">Electron transport</keyword>
<feature type="transmembrane region" description="Helical" evidence="13">
    <location>
        <begin position="21"/>
        <end position="45"/>
    </location>
</feature>
<dbReference type="InterPro" id="IPR005126">
    <property type="entry name" value="NapC/NirT_cyt_c_N"/>
</dbReference>
<evidence type="ECO:0000313" key="16">
    <source>
        <dbReference type="Proteomes" id="UP001156831"/>
    </source>
</evidence>
<accession>A0ABT6JN66</accession>
<evidence type="ECO:0000259" key="14">
    <source>
        <dbReference type="Pfam" id="PF03264"/>
    </source>
</evidence>
<dbReference type="Proteomes" id="UP001156831">
    <property type="component" value="Unassembled WGS sequence"/>
</dbReference>
<keyword evidence="6 13" id="KW-0812">Transmembrane</keyword>
<dbReference type="NCBIfam" id="TIGR02161">
    <property type="entry name" value="napC_nirT"/>
    <property type="match status" value="1"/>
</dbReference>
<keyword evidence="16" id="KW-1185">Reference proteome</keyword>
<evidence type="ECO:0000256" key="11">
    <source>
        <dbReference type="ARBA" id="ARBA00023136"/>
    </source>
</evidence>
<dbReference type="EMBL" id="JARXRN010000029">
    <property type="protein sequence ID" value="MDH5832119.1"/>
    <property type="molecule type" value="Genomic_DNA"/>
</dbReference>
<protein>
    <recommendedName>
        <fullName evidence="12">Cytochrome c-type protein</fullName>
    </recommendedName>
</protein>
<sequence>MSLLRRALDVLRGFWRQFNAPARYLSLGFLTLGGFLAGIVFWGGFNTALEATNTEAFCTSCHEMRDNVFEELKTTIHYSNRSGVRATCPDCHVPHDWTDKIARKMQASKEVWGKIFGTINTREKFLDQRLVLATHEWARLKANDSLECRNCHDYDSMDLTRQASRAARIHRTFLATGAATCIDCHKGVAHRLPHMAGVAQGVQPLPAGEAAPAAAH</sequence>
<evidence type="ECO:0000313" key="15">
    <source>
        <dbReference type="EMBL" id="MDH5832119.1"/>
    </source>
</evidence>
<evidence type="ECO:0000256" key="13">
    <source>
        <dbReference type="SAM" id="Phobius"/>
    </source>
</evidence>
<dbReference type="InterPro" id="IPR051174">
    <property type="entry name" value="Cytochrome_c-type_ET"/>
</dbReference>
<dbReference type="PANTHER" id="PTHR30333">
    <property type="entry name" value="CYTOCHROME C-TYPE PROTEIN"/>
    <property type="match status" value="1"/>
</dbReference>
<evidence type="ECO:0000256" key="9">
    <source>
        <dbReference type="ARBA" id="ARBA00022989"/>
    </source>
</evidence>
<dbReference type="InterPro" id="IPR036280">
    <property type="entry name" value="Multihaem_cyt_sf"/>
</dbReference>
<comment type="subcellular location">
    <subcellularLocation>
        <location evidence="1">Cell membrane</location>
        <topology evidence="1">Single-pass membrane protein</topology>
    </subcellularLocation>
</comment>
<evidence type="ECO:0000256" key="5">
    <source>
        <dbReference type="ARBA" id="ARBA00022617"/>
    </source>
</evidence>
<evidence type="ECO:0000256" key="2">
    <source>
        <dbReference type="ARBA" id="ARBA00007395"/>
    </source>
</evidence>
<keyword evidence="5 12" id="KW-0349">Heme</keyword>
<dbReference type="InterPro" id="IPR011885">
    <property type="entry name" value="NO3Rdtase_cyt_c_NapC/NirT"/>
</dbReference>
<gene>
    <name evidence="15" type="ORF">QFW80_16495</name>
</gene>
<dbReference type="RefSeq" id="WP_280603126.1">
    <property type="nucleotide sequence ID" value="NZ_JARXRN010000029.1"/>
</dbReference>
<keyword evidence="3 12" id="KW-0813">Transport</keyword>
<keyword evidence="11 13" id="KW-0472">Membrane</keyword>
<organism evidence="15 16">
    <name type="scientific">Luteimonas rhizosphaericola</name>
    <dbReference type="NCBI Taxonomy" id="3042024"/>
    <lineage>
        <taxon>Bacteria</taxon>
        <taxon>Pseudomonadati</taxon>
        <taxon>Pseudomonadota</taxon>
        <taxon>Gammaproteobacteria</taxon>
        <taxon>Lysobacterales</taxon>
        <taxon>Lysobacteraceae</taxon>
        <taxon>Luteimonas</taxon>
    </lineage>
</organism>
<proteinExistence type="inferred from homology"/>
<evidence type="ECO:0000256" key="4">
    <source>
        <dbReference type="ARBA" id="ARBA00022475"/>
    </source>
</evidence>
<comment type="similarity">
    <text evidence="2">Belongs to the NapC/NirT/NrfH family.</text>
</comment>
<evidence type="ECO:0000256" key="12">
    <source>
        <dbReference type="PIRNR" id="PIRNR000013"/>
    </source>
</evidence>
<reference evidence="15 16" key="1">
    <citation type="submission" date="2023-04" db="EMBL/GenBank/DDBJ databases">
        <title>Luteimonas sp. M1R5S18.</title>
        <authorList>
            <person name="Sun J.-Q."/>
        </authorList>
    </citation>
    <scope>NUCLEOTIDE SEQUENCE [LARGE SCALE GENOMIC DNA]</scope>
    <source>
        <strain evidence="15 16">M1R5S18</strain>
    </source>
</reference>
<evidence type="ECO:0000256" key="6">
    <source>
        <dbReference type="ARBA" id="ARBA00022692"/>
    </source>
</evidence>
<keyword evidence="10 12" id="KW-0408">Iron</keyword>
<evidence type="ECO:0000256" key="10">
    <source>
        <dbReference type="ARBA" id="ARBA00023004"/>
    </source>
</evidence>
<comment type="PTM">
    <text evidence="12">Binds 4 heme groups per subunit.</text>
</comment>
<keyword evidence="4" id="KW-1003">Cell membrane</keyword>
<dbReference type="PANTHER" id="PTHR30333:SF1">
    <property type="entry name" value="CYTOCHROME C-TYPE PROTEIN NAPC"/>
    <property type="match status" value="1"/>
</dbReference>
<keyword evidence="7 12" id="KW-0479">Metal-binding</keyword>
<dbReference type="Pfam" id="PF03264">
    <property type="entry name" value="Cytochrom_NNT"/>
    <property type="match status" value="1"/>
</dbReference>
<dbReference type="PIRSF" id="PIRSF000013">
    <property type="entry name" value="4_hem_cytochrm_NapC"/>
    <property type="match status" value="1"/>
</dbReference>
<dbReference type="InterPro" id="IPR038266">
    <property type="entry name" value="NapC/NirT_cytc_sf"/>
</dbReference>
<dbReference type="InterPro" id="IPR024717">
    <property type="entry name" value="NapC/NirT/NrfH"/>
</dbReference>
<feature type="domain" description="NapC/NirT cytochrome c N-terminal" evidence="14">
    <location>
        <begin position="23"/>
        <end position="195"/>
    </location>
</feature>
<evidence type="ECO:0000256" key="8">
    <source>
        <dbReference type="ARBA" id="ARBA00022982"/>
    </source>
</evidence>